<dbReference type="GO" id="GO:0005886">
    <property type="term" value="C:plasma membrane"/>
    <property type="evidence" value="ECO:0007669"/>
    <property type="project" value="UniProtKB-SubCell"/>
</dbReference>
<feature type="transmembrane region" description="Helical" evidence="14">
    <location>
        <begin position="138"/>
        <end position="156"/>
    </location>
</feature>
<comment type="pathway">
    <text evidence="2 14">Porphyrin-containing compound metabolism; heme O biosynthesis; heme O from protoheme: step 1/1.</text>
</comment>
<dbReference type="Gene3D" id="1.10.357.140">
    <property type="entry name" value="UbiA prenyltransferase"/>
    <property type="match status" value="1"/>
</dbReference>
<sequence>MEKIKAYLALTKPRVIELLLVATIPAMLQAQRGEIDLGLVLLTLVGGWMGAASANAFNMVADYDIDQLMRRTRRRPLAKHTVTKGHATVFAWVLMVASFLWLWLLCDSLLAGLFILLTVWFYIYVYTKWLKRRTWQNVIWGGAAGCMPVMVGWAVVTDANGGAFHAGWGSWAQAVILFLIIFFWTPPHTWALGMRYREDYEAAGVPMMPVVKPPLEVTRQILWYTWATVICSLLLVPAAGWVYGVIAVVSGAWFIIRAHGLHNGVKKGVKVKPMNLFFLSNNYLSILFVGLSVDAVIGLETVSEMLGF</sequence>
<keyword evidence="6 14" id="KW-0812">Transmembrane</keyword>
<dbReference type="UniPathway" id="UPA00834">
    <property type="reaction ID" value="UER00712"/>
</dbReference>
<feature type="transmembrane region" description="Helical" evidence="14">
    <location>
        <begin position="223"/>
        <end position="256"/>
    </location>
</feature>
<dbReference type="GO" id="GO:0008495">
    <property type="term" value="F:protoheme IX farnesyltransferase activity"/>
    <property type="evidence" value="ECO:0007669"/>
    <property type="project" value="UniProtKB-UniRule"/>
</dbReference>
<comment type="function">
    <text evidence="14">Converts heme B (protoheme IX) to heme O by substitution of the vinyl group on carbon 2 of heme B porphyrin ring with a hydroxyethyl farnesyl side group.</text>
</comment>
<name>A0A3D4T1I9_9CORY</name>
<organism evidence="15 16">
    <name type="scientific">Corynebacterium nuruki</name>
    <dbReference type="NCBI Taxonomy" id="1032851"/>
    <lineage>
        <taxon>Bacteria</taxon>
        <taxon>Bacillati</taxon>
        <taxon>Actinomycetota</taxon>
        <taxon>Actinomycetes</taxon>
        <taxon>Mycobacteriales</taxon>
        <taxon>Corynebacteriaceae</taxon>
        <taxon>Corynebacterium</taxon>
    </lineage>
</organism>
<feature type="transmembrane region" description="Helical" evidence="14">
    <location>
        <begin position="82"/>
        <end position="103"/>
    </location>
</feature>
<evidence type="ECO:0000256" key="8">
    <source>
        <dbReference type="ARBA" id="ARBA00023133"/>
    </source>
</evidence>
<dbReference type="NCBIfam" id="TIGR01473">
    <property type="entry name" value="cyoE_ctaB"/>
    <property type="match status" value="1"/>
</dbReference>
<evidence type="ECO:0000256" key="9">
    <source>
        <dbReference type="ARBA" id="ARBA00023136"/>
    </source>
</evidence>
<evidence type="ECO:0000256" key="14">
    <source>
        <dbReference type="HAMAP-Rule" id="MF_00154"/>
    </source>
</evidence>
<dbReference type="InterPro" id="IPR044878">
    <property type="entry name" value="UbiA_sf"/>
</dbReference>
<evidence type="ECO:0000256" key="13">
    <source>
        <dbReference type="ARBA" id="ARBA00047690"/>
    </source>
</evidence>
<evidence type="ECO:0000313" key="15">
    <source>
        <dbReference type="EMBL" id="HCT15137.1"/>
    </source>
</evidence>
<dbReference type="RefSeq" id="WP_010118476.1">
    <property type="nucleotide sequence ID" value="NZ_DAITTW010000037.1"/>
</dbReference>
<dbReference type="CDD" id="cd13957">
    <property type="entry name" value="PT_UbiA_Cox10"/>
    <property type="match status" value="1"/>
</dbReference>
<gene>
    <name evidence="14" type="primary">ctaB</name>
    <name evidence="15" type="ORF">DIW82_10250</name>
</gene>
<reference evidence="15 16" key="1">
    <citation type="journal article" date="2018" name="Nat. Biotechnol.">
        <title>A standardized bacterial taxonomy based on genome phylogeny substantially revises the tree of life.</title>
        <authorList>
            <person name="Parks D.H."/>
            <person name="Chuvochina M."/>
            <person name="Waite D.W."/>
            <person name="Rinke C."/>
            <person name="Skarshewski A."/>
            <person name="Chaumeil P.A."/>
            <person name="Hugenholtz P."/>
        </authorList>
    </citation>
    <scope>NUCLEOTIDE SEQUENCE [LARGE SCALE GENOMIC DNA]</scope>
    <source>
        <strain evidence="15">UBA11247</strain>
    </source>
</reference>
<keyword evidence="8 14" id="KW-0350">Heme biosynthesis</keyword>
<evidence type="ECO:0000256" key="6">
    <source>
        <dbReference type="ARBA" id="ARBA00022692"/>
    </source>
</evidence>
<dbReference type="InterPro" id="IPR006369">
    <property type="entry name" value="Protohaem_IX_farnesylTrfase"/>
</dbReference>
<keyword evidence="4 14" id="KW-1003">Cell membrane</keyword>
<feature type="transmembrane region" description="Helical" evidence="14">
    <location>
        <begin position="168"/>
        <end position="185"/>
    </location>
</feature>
<comment type="catalytic activity">
    <reaction evidence="13 14">
        <text>heme b + (2E,6E)-farnesyl diphosphate + H2O = Fe(II)-heme o + diphosphate</text>
        <dbReference type="Rhea" id="RHEA:28070"/>
        <dbReference type="ChEBI" id="CHEBI:15377"/>
        <dbReference type="ChEBI" id="CHEBI:33019"/>
        <dbReference type="ChEBI" id="CHEBI:60344"/>
        <dbReference type="ChEBI" id="CHEBI:60530"/>
        <dbReference type="ChEBI" id="CHEBI:175763"/>
        <dbReference type="EC" id="2.5.1.141"/>
    </reaction>
</comment>
<comment type="caution">
    <text evidence="15">The sequence shown here is derived from an EMBL/GenBank/DDBJ whole genome shotgun (WGS) entry which is preliminary data.</text>
</comment>
<dbReference type="HAMAP" id="MF_00154">
    <property type="entry name" value="CyoE_CtaB"/>
    <property type="match status" value="1"/>
</dbReference>
<evidence type="ECO:0000256" key="1">
    <source>
        <dbReference type="ARBA" id="ARBA00004651"/>
    </source>
</evidence>
<dbReference type="PANTHER" id="PTHR43448:SF7">
    <property type="entry name" value="4-HYDROXYBENZOATE SOLANESYLTRANSFERASE"/>
    <property type="match status" value="1"/>
</dbReference>
<evidence type="ECO:0000256" key="2">
    <source>
        <dbReference type="ARBA" id="ARBA00004919"/>
    </source>
</evidence>
<dbReference type="Proteomes" id="UP000261739">
    <property type="component" value="Unassembled WGS sequence"/>
</dbReference>
<feature type="transmembrane region" description="Helical" evidence="14">
    <location>
        <begin position="109"/>
        <end position="126"/>
    </location>
</feature>
<comment type="subcellular location">
    <subcellularLocation>
        <location evidence="1 14">Cell membrane</location>
        <topology evidence="1 14">Multi-pass membrane protein</topology>
    </subcellularLocation>
</comment>
<protein>
    <recommendedName>
        <fullName evidence="11 14">Protoheme IX farnesyltransferase</fullName>
        <ecNumber evidence="3 14">2.5.1.141</ecNumber>
    </recommendedName>
    <alternativeName>
        <fullName evidence="12 14">Heme B farnesyltransferase</fullName>
    </alternativeName>
    <alternativeName>
        <fullName evidence="10 14">Heme O synthase</fullName>
    </alternativeName>
</protein>
<feature type="transmembrane region" description="Helical" evidence="14">
    <location>
        <begin position="40"/>
        <end position="61"/>
    </location>
</feature>
<dbReference type="Pfam" id="PF01040">
    <property type="entry name" value="UbiA"/>
    <property type="match status" value="1"/>
</dbReference>
<evidence type="ECO:0000256" key="5">
    <source>
        <dbReference type="ARBA" id="ARBA00022679"/>
    </source>
</evidence>
<evidence type="ECO:0000256" key="3">
    <source>
        <dbReference type="ARBA" id="ARBA00012292"/>
    </source>
</evidence>
<evidence type="ECO:0000256" key="4">
    <source>
        <dbReference type="ARBA" id="ARBA00022475"/>
    </source>
</evidence>
<accession>A0A3D4T1I9</accession>
<dbReference type="EC" id="2.5.1.141" evidence="3 14"/>
<evidence type="ECO:0000256" key="11">
    <source>
        <dbReference type="ARBA" id="ARBA00040810"/>
    </source>
</evidence>
<dbReference type="STRING" id="863239.GCA_000213935_02669"/>
<comment type="miscellaneous">
    <text evidence="14">Carbon 2 of the heme B porphyrin ring is defined according to the Fischer nomenclature.</text>
</comment>
<dbReference type="AlphaFoldDB" id="A0A3D4T1I9"/>
<dbReference type="InterPro" id="IPR000537">
    <property type="entry name" value="UbiA_prenyltransferase"/>
</dbReference>
<keyword evidence="9 14" id="KW-0472">Membrane</keyword>
<keyword evidence="7 14" id="KW-1133">Transmembrane helix</keyword>
<dbReference type="GO" id="GO:0048034">
    <property type="term" value="P:heme O biosynthetic process"/>
    <property type="evidence" value="ECO:0007669"/>
    <property type="project" value="UniProtKB-UniRule"/>
</dbReference>
<comment type="similarity">
    <text evidence="14">Belongs to the UbiA prenyltransferase family. Protoheme IX farnesyltransferase subfamily.</text>
</comment>
<evidence type="ECO:0000256" key="10">
    <source>
        <dbReference type="ARBA" id="ARBA00030253"/>
    </source>
</evidence>
<proteinExistence type="inferred from homology"/>
<keyword evidence="5 14" id="KW-0808">Transferase</keyword>
<evidence type="ECO:0000313" key="16">
    <source>
        <dbReference type="Proteomes" id="UP000261739"/>
    </source>
</evidence>
<dbReference type="PANTHER" id="PTHR43448">
    <property type="entry name" value="PROTOHEME IX FARNESYLTRANSFERASE, MITOCHONDRIAL"/>
    <property type="match status" value="1"/>
</dbReference>
<evidence type="ECO:0000256" key="12">
    <source>
        <dbReference type="ARBA" id="ARBA00042475"/>
    </source>
</evidence>
<feature type="transmembrane region" description="Helical" evidence="14">
    <location>
        <begin position="276"/>
        <end position="299"/>
    </location>
</feature>
<dbReference type="EMBL" id="DQID01000263">
    <property type="protein sequence ID" value="HCT15137.1"/>
    <property type="molecule type" value="Genomic_DNA"/>
</dbReference>
<dbReference type="NCBIfam" id="NF003349">
    <property type="entry name" value="PRK04375.1-2"/>
    <property type="match status" value="1"/>
</dbReference>
<evidence type="ECO:0000256" key="7">
    <source>
        <dbReference type="ARBA" id="ARBA00022989"/>
    </source>
</evidence>